<accession>A0A2S7T2C6</accession>
<dbReference type="AlphaFoldDB" id="A0A2S7T2C6"/>
<comment type="caution">
    <text evidence="2">The sequence shown here is derived from an EMBL/GenBank/DDBJ whole genome shotgun (WGS) entry which is preliminary data.</text>
</comment>
<keyword evidence="1" id="KW-1133">Transmembrane helix</keyword>
<name>A0A2S7T2C6_9BACT</name>
<keyword evidence="3" id="KW-1185">Reference proteome</keyword>
<protein>
    <submittedName>
        <fullName evidence="2">Uncharacterized protein</fullName>
    </submittedName>
</protein>
<organism evidence="2 3">
    <name type="scientific">Flavipsychrobacter stenotrophus</name>
    <dbReference type="NCBI Taxonomy" id="2077091"/>
    <lineage>
        <taxon>Bacteria</taxon>
        <taxon>Pseudomonadati</taxon>
        <taxon>Bacteroidota</taxon>
        <taxon>Chitinophagia</taxon>
        <taxon>Chitinophagales</taxon>
        <taxon>Chitinophagaceae</taxon>
        <taxon>Flavipsychrobacter</taxon>
    </lineage>
</organism>
<keyword evidence="1" id="KW-0812">Transmembrane</keyword>
<feature type="transmembrane region" description="Helical" evidence="1">
    <location>
        <begin position="6"/>
        <end position="26"/>
    </location>
</feature>
<dbReference type="Proteomes" id="UP000239872">
    <property type="component" value="Unassembled WGS sequence"/>
</dbReference>
<gene>
    <name evidence="2" type="ORF">CJD36_004435</name>
</gene>
<dbReference type="OrthoDB" id="1376788at2"/>
<evidence type="ECO:0000313" key="2">
    <source>
        <dbReference type="EMBL" id="PQJ12997.1"/>
    </source>
</evidence>
<evidence type="ECO:0000256" key="1">
    <source>
        <dbReference type="SAM" id="Phobius"/>
    </source>
</evidence>
<proteinExistence type="predicted"/>
<evidence type="ECO:0000313" key="3">
    <source>
        <dbReference type="Proteomes" id="UP000239872"/>
    </source>
</evidence>
<dbReference type="EMBL" id="PPSL01000001">
    <property type="protein sequence ID" value="PQJ12997.1"/>
    <property type="molecule type" value="Genomic_DNA"/>
</dbReference>
<dbReference type="RefSeq" id="WP_105037881.1">
    <property type="nucleotide sequence ID" value="NZ_PPSL01000001.1"/>
</dbReference>
<sequence>MKSKLLYGISALIIGIIIGVISTRFYERREITEINSSRLALSSIDNLKSKVLHGDIEAYTKLRGEYRDYPPENFLFWAMYMANKYDYAYAYEDVFRTMEESYNIDSAIFNMDDKTRKFAFTYLKMAAQKGDSSAMATLNDMLAKQIATD</sequence>
<keyword evidence="1" id="KW-0472">Membrane</keyword>
<reference evidence="2 3" key="1">
    <citation type="submission" date="2018-01" db="EMBL/GenBank/DDBJ databases">
        <title>A novel member of the phylum Bacteroidetes isolated from glacier ice.</title>
        <authorList>
            <person name="Liu Q."/>
            <person name="Xin Y.-H."/>
        </authorList>
    </citation>
    <scope>NUCLEOTIDE SEQUENCE [LARGE SCALE GENOMIC DNA]</scope>
    <source>
        <strain evidence="2 3">RB1R16</strain>
    </source>
</reference>